<name>A0AB34JK23_PRYPA</name>
<organism evidence="2 3">
    <name type="scientific">Prymnesium parvum</name>
    <name type="common">Toxic golden alga</name>
    <dbReference type="NCBI Taxonomy" id="97485"/>
    <lineage>
        <taxon>Eukaryota</taxon>
        <taxon>Haptista</taxon>
        <taxon>Haptophyta</taxon>
        <taxon>Prymnesiophyceae</taxon>
        <taxon>Prymnesiales</taxon>
        <taxon>Prymnesiaceae</taxon>
        <taxon>Prymnesium</taxon>
    </lineage>
</organism>
<dbReference type="Proteomes" id="UP001515480">
    <property type="component" value="Unassembled WGS sequence"/>
</dbReference>
<evidence type="ECO:0000313" key="3">
    <source>
        <dbReference type="Proteomes" id="UP001515480"/>
    </source>
</evidence>
<sequence>MKFLLGWLLCCPAAALPRGATPLPPRPPISTRPARPATPLRALGPSFPRALAAAAMANAPPALAIGSGGTVLVGGIVEQIFREPTDVYYFVLAVIALTVATKRTITSVFEKAIAADKLVEEKGRAGAALINKLEAERLKRKRQEARQKVLEAEPATLARLQAEKKMRDEKRAKWTQFPGED</sequence>
<feature type="signal peptide" evidence="1">
    <location>
        <begin position="1"/>
        <end position="15"/>
    </location>
</feature>
<accession>A0AB34JK23</accession>
<proteinExistence type="predicted"/>
<feature type="chain" id="PRO_5044346566" evidence="1">
    <location>
        <begin position="16"/>
        <end position="181"/>
    </location>
</feature>
<keyword evidence="3" id="KW-1185">Reference proteome</keyword>
<protein>
    <submittedName>
        <fullName evidence="2">Uncharacterized protein</fullName>
    </submittedName>
</protein>
<evidence type="ECO:0000256" key="1">
    <source>
        <dbReference type="SAM" id="SignalP"/>
    </source>
</evidence>
<evidence type="ECO:0000313" key="2">
    <source>
        <dbReference type="EMBL" id="KAL1521869.1"/>
    </source>
</evidence>
<dbReference type="EMBL" id="JBGBPQ010000007">
    <property type="protein sequence ID" value="KAL1521869.1"/>
    <property type="molecule type" value="Genomic_DNA"/>
</dbReference>
<gene>
    <name evidence="2" type="ORF">AB1Y20_021520</name>
</gene>
<comment type="caution">
    <text evidence="2">The sequence shown here is derived from an EMBL/GenBank/DDBJ whole genome shotgun (WGS) entry which is preliminary data.</text>
</comment>
<reference evidence="2 3" key="1">
    <citation type="journal article" date="2024" name="Science">
        <title>Giant polyketide synthase enzymes in the biosynthesis of giant marine polyether toxins.</title>
        <authorList>
            <person name="Fallon T.R."/>
            <person name="Shende V.V."/>
            <person name="Wierzbicki I.H."/>
            <person name="Pendleton A.L."/>
            <person name="Watervoot N.F."/>
            <person name="Auber R.P."/>
            <person name="Gonzalez D.J."/>
            <person name="Wisecaver J.H."/>
            <person name="Moore B.S."/>
        </authorList>
    </citation>
    <scope>NUCLEOTIDE SEQUENCE [LARGE SCALE GENOMIC DNA]</scope>
    <source>
        <strain evidence="2 3">12B1</strain>
    </source>
</reference>
<dbReference type="AlphaFoldDB" id="A0AB34JK23"/>
<keyword evidence="1" id="KW-0732">Signal</keyword>